<comment type="similarity">
    <text evidence="1">Belongs to the peptidase S33 family.</text>
</comment>
<name>A0A7S9KSW5_EPIFF</name>
<sequence>MSVNSVYLGIPGHCSIAADSPHLTTHHNNPKMAPLILDPPPAKLLSSREHLLPGQLKVTTLFFQVPLDYENPSAGSIQLYARRIIKNERPIFPPDDDAASTNDRDVNKPYIIYLEGGPGFGNRSPSDHPLTRAAIPRGYQVLFIDHRGTGLSTPVSAAMLARLGDADAQARYLRLMRQDSTVRDCEAVRKCLTEGWPERKAAWSTFGQSYGGFITLSYLSMHPEGVREAFLTGGLAPVGKTADQVYQATFRKTAERNELYFAKFPEDAAALREIATYIESQGGKVALPAGGFLTVRRLLTMGIAFGGHGGFDTVHSTLTALKTSLDQFGFLARASLAPLETFTPFDTNILYAILHEAIYCDGPNVASNWAANRVGLSQGGSSGPFAWLRPDFTLSQSTGPLYFSGEMIFPFHFETYPELIPLREVAEKLASYNDWPALYDVQRLRDNTVPLYAASYVEDMYVEHHLARDTSNLVKGSKVFETNVMYHNALRAKADEVMQQLFNLRDDVLD</sequence>
<dbReference type="InterPro" id="IPR002410">
    <property type="entry name" value="Peptidase_S33"/>
</dbReference>
<protein>
    <recommendedName>
        <fullName evidence="3">AB hydrolase-1 domain-containing protein</fullName>
    </recommendedName>
</protein>
<evidence type="ECO:0000256" key="1">
    <source>
        <dbReference type="ARBA" id="ARBA00010088"/>
    </source>
</evidence>
<evidence type="ECO:0000259" key="3">
    <source>
        <dbReference type="Pfam" id="PF00561"/>
    </source>
</evidence>
<accession>A0A7S9KSW5</accession>
<dbReference type="Pfam" id="PF00561">
    <property type="entry name" value="Abhydrolase_1"/>
    <property type="match status" value="1"/>
</dbReference>
<dbReference type="GO" id="GO:0008233">
    <property type="term" value="F:peptidase activity"/>
    <property type="evidence" value="ECO:0007669"/>
    <property type="project" value="InterPro"/>
</dbReference>
<organism evidence="4 5">
    <name type="scientific">Epichloe festucae (strain Fl1)</name>
    <dbReference type="NCBI Taxonomy" id="877507"/>
    <lineage>
        <taxon>Eukaryota</taxon>
        <taxon>Fungi</taxon>
        <taxon>Dikarya</taxon>
        <taxon>Ascomycota</taxon>
        <taxon>Pezizomycotina</taxon>
        <taxon>Sordariomycetes</taxon>
        <taxon>Hypocreomycetidae</taxon>
        <taxon>Hypocreales</taxon>
        <taxon>Clavicipitaceae</taxon>
        <taxon>Epichloe</taxon>
    </lineage>
</organism>
<dbReference type="PANTHER" id="PTHR43248:SF2">
    <property type="entry name" value="PROLYL AMINOPEPTIDASE"/>
    <property type="match status" value="1"/>
</dbReference>
<dbReference type="PANTHER" id="PTHR43248">
    <property type="entry name" value="2-SUCCINYL-6-HYDROXY-2,4-CYCLOHEXADIENE-1-CARBOXYLATE SYNTHASE"/>
    <property type="match status" value="1"/>
</dbReference>
<dbReference type="InterPro" id="IPR029058">
    <property type="entry name" value="AB_hydrolase_fold"/>
</dbReference>
<keyword evidence="2" id="KW-0378">Hydrolase</keyword>
<dbReference type="AlphaFoldDB" id="A0A7S9KSW5"/>
<dbReference type="OrthoDB" id="1898734at2759"/>
<dbReference type="EMBL" id="CP031387">
    <property type="protein sequence ID" value="QPH01369.1"/>
    <property type="molecule type" value="Genomic_DNA"/>
</dbReference>
<evidence type="ECO:0000313" key="4">
    <source>
        <dbReference type="EMBL" id="QPH01369.1"/>
    </source>
</evidence>
<reference evidence="4 5" key="1">
    <citation type="journal article" date="2018" name="PLoS Genet.">
        <title>Repeat elements organise 3D genome structure and mediate transcription in the filamentous fungus Epichloe festucae.</title>
        <authorList>
            <person name="Winter D.J."/>
            <person name="Ganley A.R.D."/>
            <person name="Young C.A."/>
            <person name="Liachko I."/>
            <person name="Schardl C.L."/>
            <person name="Dupont P.Y."/>
            <person name="Berry D."/>
            <person name="Ram A."/>
            <person name="Scott B."/>
            <person name="Cox M.P."/>
        </authorList>
    </citation>
    <scope>NUCLEOTIDE SEQUENCE [LARGE SCALE GENOMIC DNA]</scope>
    <source>
        <strain evidence="4 5">Fl1</strain>
    </source>
</reference>
<gene>
    <name evidence="4" type="ORF">C2857_005569</name>
</gene>
<dbReference type="Proteomes" id="UP000594364">
    <property type="component" value="Chromosome 3"/>
</dbReference>
<proteinExistence type="inferred from homology"/>
<dbReference type="InterPro" id="IPR000073">
    <property type="entry name" value="AB_hydrolase_1"/>
</dbReference>
<dbReference type="GO" id="GO:0006508">
    <property type="term" value="P:proteolysis"/>
    <property type="evidence" value="ECO:0007669"/>
    <property type="project" value="InterPro"/>
</dbReference>
<keyword evidence="5" id="KW-1185">Reference proteome</keyword>
<dbReference type="PRINTS" id="PR00793">
    <property type="entry name" value="PROAMNOPTASE"/>
</dbReference>
<evidence type="ECO:0000313" key="5">
    <source>
        <dbReference type="Proteomes" id="UP000594364"/>
    </source>
</evidence>
<dbReference type="SUPFAM" id="SSF53474">
    <property type="entry name" value="alpha/beta-Hydrolases"/>
    <property type="match status" value="1"/>
</dbReference>
<dbReference type="InterPro" id="IPR051601">
    <property type="entry name" value="Serine_prot/Carboxylest_S33"/>
</dbReference>
<feature type="domain" description="AB hydrolase-1" evidence="3">
    <location>
        <begin position="111"/>
        <end position="268"/>
    </location>
</feature>
<dbReference type="Gene3D" id="3.40.50.1820">
    <property type="entry name" value="alpha/beta hydrolase"/>
    <property type="match status" value="1"/>
</dbReference>
<evidence type="ECO:0000256" key="2">
    <source>
        <dbReference type="ARBA" id="ARBA00022801"/>
    </source>
</evidence>